<dbReference type="SUPFAM" id="SSF48452">
    <property type="entry name" value="TPR-like"/>
    <property type="match status" value="1"/>
</dbReference>
<accession>A0A0V0G551</accession>
<keyword evidence="3 4" id="KW-0802">TPR repeat</keyword>
<feature type="repeat" description="TPR" evidence="4">
    <location>
        <begin position="146"/>
        <end position="179"/>
    </location>
</feature>
<organism evidence="7">
    <name type="scientific">Triatoma dimidiata</name>
    <name type="common">Kissing bug</name>
    <name type="synonym">Meccus dimidiatus</name>
    <dbReference type="NCBI Taxonomy" id="72491"/>
    <lineage>
        <taxon>Eukaryota</taxon>
        <taxon>Metazoa</taxon>
        <taxon>Ecdysozoa</taxon>
        <taxon>Arthropoda</taxon>
        <taxon>Hexapoda</taxon>
        <taxon>Insecta</taxon>
        <taxon>Pterygota</taxon>
        <taxon>Neoptera</taxon>
        <taxon>Paraneoptera</taxon>
        <taxon>Hemiptera</taxon>
        <taxon>Heteroptera</taxon>
        <taxon>Panheteroptera</taxon>
        <taxon>Cimicomorpha</taxon>
        <taxon>Reduviidae</taxon>
        <taxon>Triatominae</taxon>
        <taxon>Triatoma</taxon>
    </lineage>
</organism>
<reference evidence="7" key="1">
    <citation type="journal article" date="2018" name="J. Proteomics">
        <title>Exploring the molecular complexity of Triatoma dimidiata sialome.</title>
        <authorList>
            <person name="Santiago P.B."/>
            <person name="de Araujo C.N."/>
            <person name="Charneau S."/>
            <person name="Bastos I.M.D."/>
            <person name="Assumpcao T.C.F."/>
            <person name="Queiroz R.M.L."/>
            <person name="Praca Y.R."/>
            <person name="Cordeiro T.M."/>
            <person name="Garcia C.H.S."/>
            <person name="da Silva I.G."/>
            <person name="Raiol T."/>
            <person name="Motta F.N."/>
            <person name="de Araujo Oliveira J.V."/>
            <person name="de Sousa M.V."/>
            <person name="Ribeiro J.M.C."/>
            <person name="de Santana J.M."/>
        </authorList>
    </citation>
    <scope>NUCLEOTIDE SEQUENCE</scope>
    <source>
        <strain evidence="7">Santander</strain>
        <tissue evidence="7">Salivary glands</tissue>
    </source>
</reference>
<keyword evidence="5" id="KW-0256">Endoplasmic reticulum</keyword>
<dbReference type="SMART" id="SM00028">
    <property type="entry name" value="TPR"/>
    <property type="match status" value="3"/>
</dbReference>
<evidence type="ECO:0000256" key="2">
    <source>
        <dbReference type="ARBA" id="ARBA00022737"/>
    </source>
</evidence>
<dbReference type="AlphaFoldDB" id="A0A0V0G551"/>
<evidence type="ECO:0000313" key="7">
    <source>
        <dbReference type="EMBL" id="JAP03187.1"/>
    </source>
</evidence>
<dbReference type="Pfam" id="PF22890">
    <property type="entry name" value="TPR_EMC2"/>
    <property type="match status" value="1"/>
</dbReference>
<dbReference type="EMBL" id="GECL01002937">
    <property type="protein sequence ID" value="JAP03187.1"/>
    <property type="molecule type" value="Transcribed_RNA"/>
</dbReference>
<dbReference type="PANTHER" id="PTHR12760">
    <property type="entry name" value="TETRATRICOPEPTIDE REPEAT PROTEIN"/>
    <property type="match status" value="1"/>
</dbReference>
<evidence type="ECO:0000259" key="6">
    <source>
        <dbReference type="Pfam" id="PF22890"/>
    </source>
</evidence>
<comment type="similarity">
    <text evidence="1 5">Belongs to the EMC2 family.</text>
</comment>
<dbReference type="PROSITE" id="PS50005">
    <property type="entry name" value="TPR"/>
    <property type="match status" value="1"/>
</dbReference>
<comment type="function">
    <text evidence="5">Part of the endoplasmic reticulum membrane protein complex (EMC) that enables the energy-independent insertion into endoplasmic reticulum membranes of newly synthesized membrane proteins.</text>
</comment>
<name>A0A0V0G551_TRIDM</name>
<proteinExistence type="inferred from homology"/>
<comment type="subunit">
    <text evidence="5">Component of the ER membrane protein complex (EMC).</text>
</comment>
<dbReference type="FunFam" id="1.25.40.10:FF:000478">
    <property type="entry name" value="GG16802"/>
    <property type="match status" value="1"/>
</dbReference>
<comment type="subcellular location">
    <subcellularLocation>
        <location evidence="5">Endoplasmic reticulum membrane</location>
        <topology evidence="5">Peripheral membrane protein</topology>
        <orientation evidence="5">Cytoplasmic side</orientation>
    </subcellularLocation>
</comment>
<protein>
    <recommendedName>
        <fullName evidence="5">ER membrane protein complex subunit 2</fullName>
    </recommendedName>
</protein>
<dbReference type="InterPro" id="IPR011990">
    <property type="entry name" value="TPR-like_helical_dom_sf"/>
</dbReference>
<keyword evidence="5" id="KW-0472">Membrane</keyword>
<evidence type="ECO:0000256" key="3">
    <source>
        <dbReference type="ARBA" id="ARBA00022803"/>
    </source>
</evidence>
<dbReference type="InterPro" id="IPR055217">
    <property type="entry name" value="TPR_EMC2"/>
</dbReference>
<dbReference type="Gene3D" id="1.25.40.10">
    <property type="entry name" value="Tetratricopeptide repeat domain"/>
    <property type="match status" value="1"/>
</dbReference>
<feature type="domain" description="EMC2 TPR-like" evidence="6">
    <location>
        <begin position="82"/>
        <end position="189"/>
    </location>
</feature>
<dbReference type="InterPro" id="IPR019734">
    <property type="entry name" value="TPR_rpt"/>
</dbReference>
<evidence type="ECO:0000256" key="5">
    <source>
        <dbReference type="RuleBase" id="RU367091"/>
    </source>
</evidence>
<dbReference type="GO" id="GO:0072546">
    <property type="term" value="C:EMC complex"/>
    <property type="evidence" value="ECO:0007669"/>
    <property type="project" value="UniProtKB-UniRule"/>
</dbReference>
<evidence type="ECO:0000256" key="1">
    <source>
        <dbReference type="ARBA" id="ARBA00010361"/>
    </source>
</evidence>
<evidence type="ECO:0000256" key="4">
    <source>
        <dbReference type="PROSITE-ProRule" id="PRU00339"/>
    </source>
</evidence>
<sequence length="287" mass="33709">MHWSEARDLVRKWREENVRKSQELVDIWEQVLKNKAHKLGDEQYLVLEQVCVAALDCHRLEVAGKCLQQLSYNFPGSLRIRSLQALHFEAIERYDEALEFLDSIIKRDETNPAPRKRKVAIFKARGRIQDAIKELTEYLKKFMIDQEAWQELSELYLLEQEYSKAAFCMEELILHNPHNHLFHQRLADIKYTQGGYDNLDLAKSYYCQAIKLNPMNMRTLYGLVLTCYNIIASQKCTSTKKKEANNLITWALKRIHERYRESNIEDNQVSAIENLMSSLQINSAPNL</sequence>
<keyword evidence="2" id="KW-0677">Repeat</keyword>
<dbReference type="InterPro" id="IPR039856">
    <property type="entry name" value="EMC2-like"/>
</dbReference>